<reference evidence="1" key="2">
    <citation type="submission" date="2022-01" db="EMBL/GenBank/DDBJ databases">
        <authorList>
            <person name="Yamashiro T."/>
            <person name="Shiraishi A."/>
            <person name="Satake H."/>
            <person name="Nakayama K."/>
        </authorList>
    </citation>
    <scope>NUCLEOTIDE SEQUENCE</scope>
</reference>
<reference evidence="1" key="1">
    <citation type="journal article" date="2022" name="Int. J. Mol. Sci.">
        <title>Draft Genome of Tanacetum Coccineum: Genomic Comparison of Closely Related Tanacetum-Family Plants.</title>
        <authorList>
            <person name="Yamashiro T."/>
            <person name="Shiraishi A."/>
            <person name="Nakayama K."/>
            <person name="Satake H."/>
        </authorList>
    </citation>
    <scope>NUCLEOTIDE SEQUENCE</scope>
</reference>
<comment type="caution">
    <text evidence="1">The sequence shown here is derived from an EMBL/GenBank/DDBJ whole genome shotgun (WGS) entry which is preliminary data.</text>
</comment>
<evidence type="ECO:0000313" key="1">
    <source>
        <dbReference type="EMBL" id="GJS80233.1"/>
    </source>
</evidence>
<organism evidence="1 2">
    <name type="scientific">Tanacetum coccineum</name>
    <dbReference type="NCBI Taxonomy" id="301880"/>
    <lineage>
        <taxon>Eukaryota</taxon>
        <taxon>Viridiplantae</taxon>
        <taxon>Streptophyta</taxon>
        <taxon>Embryophyta</taxon>
        <taxon>Tracheophyta</taxon>
        <taxon>Spermatophyta</taxon>
        <taxon>Magnoliopsida</taxon>
        <taxon>eudicotyledons</taxon>
        <taxon>Gunneridae</taxon>
        <taxon>Pentapetalae</taxon>
        <taxon>asterids</taxon>
        <taxon>campanulids</taxon>
        <taxon>Asterales</taxon>
        <taxon>Asteraceae</taxon>
        <taxon>Asteroideae</taxon>
        <taxon>Anthemideae</taxon>
        <taxon>Anthemidinae</taxon>
        <taxon>Tanacetum</taxon>
    </lineage>
</organism>
<sequence length="87" mass="9685">MSGEATSLKKTISGDMLQKVYAGGLIRAYNFHTYVVLYTLQFDVTIKLIGAGAFALHPSLEWIFVGDRRGTLLDRDLSTERTIMIGM</sequence>
<dbReference type="EMBL" id="BQNB010010655">
    <property type="protein sequence ID" value="GJS80233.1"/>
    <property type="molecule type" value="Genomic_DNA"/>
</dbReference>
<dbReference type="Proteomes" id="UP001151760">
    <property type="component" value="Unassembled WGS sequence"/>
</dbReference>
<accession>A0ABQ4YQV7</accession>
<gene>
    <name evidence="1" type="ORF">Tco_0730114</name>
</gene>
<proteinExistence type="predicted"/>
<name>A0ABQ4YQV7_9ASTR</name>
<protein>
    <submittedName>
        <fullName evidence="1">Uncharacterized protein</fullName>
    </submittedName>
</protein>
<keyword evidence="2" id="KW-1185">Reference proteome</keyword>
<evidence type="ECO:0000313" key="2">
    <source>
        <dbReference type="Proteomes" id="UP001151760"/>
    </source>
</evidence>